<dbReference type="Proteomes" id="UP001152320">
    <property type="component" value="Chromosome 2"/>
</dbReference>
<accession>A0A9Q1CJT2</accession>
<comment type="caution">
    <text evidence="2">The sequence shown here is derived from an EMBL/GenBank/DDBJ whole genome shotgun (WGS) entry which is preliminary data.</text>
</comment>
<dbReference type="EMBL" id="JAIZAY010000002">
    <property type="protein sequence ID" value="KAJ8046251.1"/>
    <property type="molecule type" value="Genomic_DNA"/>
</dbReference>
<sequence length="96" mass="11122">MGIYNEATQEAVAERFREESADRPPSQKKVPTKKPSSSSKKTEKKTRKTYADKCDEKFQGRISLLERPPWKPSSTHPHNLYPQLHIHLQDPKTYSV</sequence>
<feature type="compositionally biased region" description="Basic and acidic residues" evidence="1">
    <location>
        <begin position="12"/>
        <end position="22"/>
    </location>
</feature>
<evidence type="ECO:0000313" key="2">
    <source>
        <dbReference type="EMBL" id="KAJ8046251.1"/>
    </source>
</evidence>
<keyword evidence="3" id="KW-1185">Reference proteome</keyword>
<protein>
    <submittedName>
        <fullName evidence="2">Uncharacterized protein</fullName>
    </submittedName>
</protein>
<evidence type="ECO:0000256" key="1">
    <source>
        <dbReference type="SAM" id="MobiDB-lite"/>
    </source>
</evidence>
<gene>
    <name evidence="2" type="ORF">HOLleu_04867</name>
</gene>
<proteinExistence type="predicted"/>
<dbReference type="OrthoDB" id="10001532at2759"/>
<evidence type="ECO:0000313" key="3">
    <source>
        <dbReference type="Proteomes" id="UP001152320"/>
    </source>
</evidence>
<feature type="region of interest" description="Disordered" evidence="1">
    <location>
        <begin position="65"/>
        <end position="96"/>
    </location>
</feature>
<dbReference type="AlphaFoldDB" id="A0A9Q1CJT2"/>
<reference evidence="2" key="1">
    <citation type="submission" date="2021-10" db="EMBL/GenBank/DDBJ databases">
        <title>Tropical sea cucumber genome reveals ecological adaptation and Cuvierian tubules defense mechanism.</title>
        <authorList>
            <person name="Chen T."/>
        </authorList>
    </citation>
    <scope>NUCLEOTIDE SEQUENCE</scope>
    <source>
        <strain evidence="2">Nanhai2018</strain>
        <tissue evidence="2">Muscle</tissue>
    </source>
</reference>
<organism evidence="2 3">
    <name type="scientific">Holothuria leucospilota</name>
    <name type="common">Black long sea cucumber</name>
    <name type="synonym">Mertensiothuria leucospilota</name>
    <dbReference type="NCBI Taxonomy" id="206669"/>
    <lineage>
        <taxon>Eukaryota</taxon>
        <taxon>Metazoa</taxon>
        <taxon>Echinodermata</taxon>
        <taxon>Eleutherozoa</taxon>
        <taxon>Echinozoa</taxon>
        <taxon>Holothuroidea</taxon>
        <taxon>Aspidochirotacea</taxon>
        <taxon>Aspidochirotida</taxon>
        <taxon>Holothuriidae</taxon>
        <taxon>Holothuria</taxon>
    </lineage>
</organism>
<name>A0A9Q1CJT2_HOLLE</name>
<feature type="compositionally biased region" description="Low complexity" evidence="1">
    <location>
        <begin position="27"/>
        <end position="39"/>
    </location>
</feature>
<feature type="region of interest" description="Disordered" evidence="1">
    <location>
        <begin position="1"/>
        <end position="53"/>
    </location>
</feature>